<dbReference type="KEGG" id="jme:EEW87_001345"/>
<name>A0A5P8FIB9_9MICO</name>
<protein>
    <submittedName>
        <fullName evidence="1">Uncharacterized protein</fullName>
    </submittedName>
</protein>
<accession>A0A5P8FIB9</accession>
<evidence type="ECO:0000313" key="1">
    <source>
        <dbReference type="EMBL" id="QFQ29269.2"/>
    </source>
</evidence>
<dbReference type="AlphaFoldDB" id="A0A5P8FIB9"/>
<reference evidence="1 2" key="1">
    <citation type="submission" date="2019-09" db="EMBL/GenBank/DDBJ databases">
        <title>Complete Genome Sequence of Janibacter melonis M714 with both human health impact and industrial applications.</title>
        <authorList>
            <person name="Jin M."/>
            <person name="Zhao Q.R."/>
        </authorList>
    </citation>
    <scope>NUCLEOTIDE SEQUENCE [LARGE SCALE GENOMIC DNA]</scope>
    <source>
        <strain evidence="1 2">M714</strain>
    </source>
</reference>
<evidence type="ECO:0000313" key="2">
    <source>
        <dbReference type="Proteomes" id="UP000271708"/>
    </source>
</evidence>
<dbReference type="GeneID" id="59163078"/>
<dbReference type="EMBL" id="CP044548">
    <property type="protein sequence ID" value="QFQ29269.2"/>
    <property type="molecule type" value="Genomic_DNA"/>
</dbReference>
<dbReference type="RefSeq" id="WP_123092414.1">
    <property type="nucleotide sequence ID" value="NZ_CP044548.2"/>
</dbReference>
<proteinExistence type="predicted"/>
<gene>
    <name evidence="1" type="ORF">EEW87_001345</name>
</gene>
<sequence length="245" mass="25983">MSRRRSGLLALAAPVLGVALVAGCSSRQAEADARAEEGVAQVVALLERVPRQQWARPSAAVREQLAANAVSYRVLELEADGTVDLAVWRFDTGADPFTDDTVRTGVACAQVEPDGVSRATACPPRLAPEAPATSVDWSDASAAHDAALVDISGALDRTQEEVRRGRVVDRRQAEAELTRRGLVVRVLPSDDPTTLRATVQRTARSERMGDTSRSVSATSCTTVTVSVDPAAPYYSSVDGQACSPR</sequence>
<dbReference type="PROSITE" id="PS51257">
    <property type="entry name" value="PROKAR_LIPOPROTEIN"/>
    <property type="match status" value="1"/>
</dbReference>
<organism evidence="1 2">
    <name type="scientific">Janibacter melonis</name>
    <dbReference type="NCBI Taxonomy" id="262209"/>
    <lineage>
        <taxon>Bacteria</taxon>
        <taxon>Bacillati</taxon>
        <taxon>Actinomycetota</taxon>
        <taxon>Actinomycetes</taxon>
        <taxon>Micrococcales</taxon>
        <taxon>Intrasporangiaceae</taxon>
        <taxon>Janibacter</taxon>
    </lineage>
</organism>
<dbReference type="Proteomes" id="UP000271708">
    <property type="component" value="Chromosome"/>
</dbReference>